<dbReference type="InterPro" id="IPR012427">
    <property type="entry name" value="DUF1622"/>
</dbReference>
<keyword evidence="4 5" id="KW-0472">Membrane</keyword>
<accession>A0A9E5MEB7</accession>
<protein>
    <submittedName>
        <fullName evidence="6">DUF1622 domain-containing protein</fullName>
    </submittedName>
</protein>
<evidence type="ECO:0000256" key="4">
    <source>
        <dbReference type="ARBA" id="ARBA00023136"/>
    </source>
</evidence>
<gene>
    <name evidence="6" type="ORF">FK219_003800</name>
</gene>
<dbReference type="AlphaFoldDB" id="A0A9E5MEB7"/>
<organism evidence="6 7">
    <name type="scientific">Microcella pacifica</name>
    <dbReference type="NCBI Taxonomy" id="2591847"/>
    <lineage>
        <taxon>Bacteria</taxon>
        <taxon>Bacillati</taxon>
        <taxon>Actinomycetota</taxon>
        <taxon>Actinomycetes</taxon>
        <taxon>Micrococcales</taxon>
        <taxon>Microbacteriaceae</taxon>
        <taxon>Microcella</taxon>
    </lineage>
</organism>
<dbReference type="PANTHER" id="PTHR38468">
    <property type="entry name" value="SLL0939 PROTEIN"/>
    <property type="match status" value="1"/>
</dbReference>
<dbReference type="Proteomes" id="UP000818266">
    <property type="component" value="Unassembled WGS sequence"/>
</dbReference>
<dbReference type="RefSeq" id="WP_152583100.1">
    <property type="nucleotide sequence ID" value="NZ_VIKT02000004.1"/>
</dbReference>
<keyword evidence="2 5" id="KW-0812">Transmembrane</keyword>
<dbReference type="GO" id="GO:0016020">
    <property type="term" value="C:membrane"/>
    <property type="evidence" value="ECO:0007669"/>
    <property type="project" value="UniProtKB-SubCell"/>
</dbReference>
<reference evidence="6 7" key="1">
    <citation type="submission" date="2020-03" db="EMBL/GenBank/DDBJ databases">
        <title>Chryseoglobus sp. isolated from a deep-sea seamount.</title>
        <authorList>
            <person name="Zhang D.-C."/>
        </authorList>
    </citation>
    <scope>NUCLEOTIDE SEQUENCE [LARGE SCALE GENOMIC DNA]</scope>
    <source>
        <strain evidence="6 7">KN1116</strain>
    </source>
</reference>
<dbReference type="PANTHER" id="PTHR38468:SF1">
    <property type="entry name" value="SLL0939 PROTEIN"/>
    <property type="match status" value="1"/>
</dbReference>
<keyword evidence="7" id="KW-1185">Reference proteome</keyword>
<dbReference type="Pfam" id="PF07784">
    <property type="entry name" value="DUF1622"/>
    <property type="match status" value="1"/>
</dbReference>
<evidence type="ECO:0000313" key="7">
    <source>
        <dbReference type="Proteomes" id="UP000818266"/>
    </source>
</evidence>
<evidence type="ECO:0000313" key="6">
    <source>
        <dbReference type="EMBL" id="NHF62372.1"/>
    </source>
</evidence>
<name>A0A9E5MEB7_9MICO</name>
<dbReference type="SUPFAM" id="SSF81345">
    <property type="entry name" value="ABC transporter involved in vitamin B12 uptake, BtuC"/>
    <property type="match status" value="1"/>
</dbReference>
<feature type="transmembrane region" description="Helical" evidence="5">
    <location>
        <begin position="20"/>
        <end position="38"/>
    </location>
</feature>
<proteinExistence type="predicted"/>
<evidence type="ECO:0000256" key="3">
    <source>
        <dbReference type="ARBA" id="ARBA00022989"/>
    </source>
</evidence>
<keyword evidence="3 5" id="KW-1133">Transmembrane helix</keyword>
<evidence type="ECO:0000256" key="5">
    <source>
        <dbReference type="SAM" id="Phobius"/>
    </source>
</evidence>
<dbReference type="EMBL" id="VIKT02000004">
    <property type="protein sequence ID" value="NHF62372.1"/>
    <property type="molecule type" value="Genomic_DNA"/>
</dbReference>
<comment type="caution">
    <text evidence="6">The sequence shown here is derived from an EMBL/GenBank/DDBJ whole genome shotgun (WGS) entry which is preliminary data.</text>
</comment>
<evidence type="ECO:0000256" key="2">
    <source>
        <dbReference type="ARBA" id="ARBA00022692"/>
    </source>
</evidence>
<dbReference type="OrthoDB" id="9812897at2"/>
<comment type="subcellular location">
    <subcellularLocation>
        <location evidence="1">Membrane</location>
        <topology evidence="1">Multi-pass membrane protein</topology>
    </subcellularLocation>
</comment>
<evidence type="ECO:0000256" key="1">
    <source>
        <dbReference type="ARBA" id="ARBA00004141"/>
    </source>
</evidence>
<sequence>MLIDEQFREWASLAANVLEGVGIVAVLVGVLVSAALAVPNLVRRSGDVFESLRRHLGRSILLGLEFLVAGDIVRTVAVEPTLENVGVLAIIVLVRTGLSFVLELEITGRWPWQAKPGHDAVRDAQREPSRPTD</sequence>
<dbReference type="InterPro" id="IPR037294">
    <property type="entry name" value="ABC_BtuC-like"/>
</dbReference>